<name>A0A6B3BNB0_9ACTN</name>
<organism evidence="1">
    <name type="scientific">Streptomyces sp. SID12501</name>
    <dbReference type="NCBI Taxonomy" id="2706042"/>
    <lineage>
        <taxon>Bacteria</taxon>
        <taxon>Bacillati</taxon>
        <taxon>Actinomycetota</taxon>
        <taxon>Actinomycetes</taxon>
        <taxon>Kitasatosporales</taxon>
        <taxon>Streptomycetaceae</taxon>
        <taxon>Streptomyces</taxon>
    </lineage>
</organism>
<accession>A0A6B3BNB0</accession>
<dbReference type="EMBL" id="JAAGLU010000001">
    <property type="protein sequence ID" value="NEC84393.1"/>
    <property type="molecule type" value="Genomic_DNA"/>
</dbReference>
<comment type="caution">
    <text evidence="1">The sequence shown here is derived from an EMBL/GenBank/DDBJ whole genome shotgun (WGS) entry which is preliminary data.</text>
</comment>
<proteinExistence type="predicted"/>
<evidence type="ECO:0000313" key="1">
    <source>
        <dbReference type="EMBL" id="NEC84393.1"/>
    </source>
</evidence>
<gene>
    <name evidence="1" type="ORF">G3I71_00600</name>
</gene>
<dbReference type="AlphaFoldDB" id="A0A6B3BNB0"/>
<reference evidence="1" key="1">
    <citation type="submission" date="2020-01" db="EMBL/GenBank/DDBJ databases">
        <title>Insect and environment-associated Actinomycetes.</title>
        <authorList>
            <person name="Currrie C."/>
            <person name="Chevrette M."/>
            <person name="Carlson C."/>
            <person name="Stubbendieck R."/>
            <person name="Wendt-Pienkowski E."/>
        </authorList>
    </citation>
    <scope>NUCLEOTIDE SEQUENCE</scope>
    <source>
        <strain evidence="1">SID12501</strain>
    </source>
</reference>
<protein>
    <submittedName>
        <fullName evidence="1">Uncharacterized protein</fullName>
    </submittedName>
</protein>
<dbReference type="RefSeq" id="WP_164311853.1">
    <property type="nucleotide sequence ID" value="NZ_JAAGLU010000001.1"/>
</dbReference>
<sequence>MRTIKGCARPTTSTTALNSKVFEVPAGIRLSGIGVRPSEQMLVDMAEATGAELPDR</sequence>